<dbReference type="Proteomes" id="UP000005239">
    <property type="component" value="Unassembled WGS sequence"/>
</dbReference>
<proteinExistence type="predicted"/>
<gene>
    <name evidence="1" type="primary">WBGene00283276</name>
</gene>
<accession>A0A8R1UZV1</accession>
<evidence type="ECO:0000313" key="2">
    <source>
        <dbReference type="Proteomes" id="UP000005239"/>
    </source>
</evidence>
<evidence type="ECO:0000313" key="1">
    <source>
        <dbReference type="EnsemblMetazoa" id="PPA44907.1"/>
    </source>
</evidence>
<reference evidence="2" key="1">
    <citation type="journal article" date="2008" name="Nat. Genet.">
        <title>The Pristionchus pacificus genome provides a unique perspective on nematode lifestyle and parasitism.</title>
        <authorList>
            <person name="Dieterich C."/>
            <person name="Clifton S.W."/>
            <person name="Schuster L.N."/>
            <person name="Chinwalla A."/>
            <person name="Delehaunty K."/>
            <person name="Dinkelacker I."/>
            <person name="Fulton L."/>
            <person name="Fulton R."/>
            <person name="Godfrey J."/>
            <person name="Minx P."/>
            <person name="Mitreva M."/>
            <person name="Roeseler W."/>
            <person name="Tian H."/>
            <person name="Witte H."/>
            <person name="Yang S.P."/>
            <person name="Wilson R.K."/>
            <person name="Sommer R.J."/>
        </authorList>
    </citation>
    <scope>NUCLEOTIDE SEQUENCE [LARGE SCALE GENOMIC DNA]</scope>
    <source>
        <strain evidence="2">PS312</strain>
    </source>
</reference>
<sequence>MSTRDDKSEHGFKSANLSVCMRSRLGESLNPAPDAYPKPERGGEAGMVQLASYSKPASITSRQIAEIRGRFVIPTVNPCGYHQMTFGLPPSFDEEMPVEKKKSALALGPKRSEHFAVRGIYD</sequence>
<reference evidence="1" key="2">
    <citation type="submission" date="2022-06" db="UniProtKB">
        <authorList>
            <consortium name="EnsemblMetazoa"/>
        </authorList>
    </citation>
    <scope>IDENTIFICATION</scope>
    <source>
        <strain evidence="1">PS312</strain>
    </source>
</reference>
<organism evidence="1 2">
    <name type="scientific">Pristionchus pacificus</name>
    <name type="common">Parasitic nematode worm</name>
    <dbReference type="NCBI Taxonomy" id="54126"/>
    <lineage>
        <taxon>Eukaryota</taxon>
        <taxon>Metazoa</taxon>
        <taxon>Ecdysozoa</taxon>
        <taxon>Nematoda</taxon>
        <taxon>Chromadorea</taxon>
        <taxon>Rhabditida</taxon>
        <taxon>Rhabditina</taxon>
        <taxon>Diplogasteromorpha</taxon>
        <taxon>Diplogasteroidea</taxon>
        <taxon>Neodiplogasteridae</taxon>
        <taxon>Pristionchus</taxon>
    </lineage>
</organism>
<name>A0A2A6CZY5_PRIPA</name>
<accession>A0A2A6CZY5</accession>
<dbReference type="AlphaFoldDB" id="A0A2A6CZY5"/>
<keyword evidence="2" id="KW-1185">Reference proteome</keyword>
<dbReference type="EnsemblMetazoa" id="PPA44907.1">
    <property type="protein sequence ID" value="PPA44907.1"/>
    <property type="gene ID" value="WBGene00283276"/>
</dbReference>
<protein>
    <submittedName>
        <fullName evidence="1">Uncharacterized protein</fullName>
    </submittedName>
</protein>